<accession>A0A2V4N3K2</accession>
<dbReference type="AlphaFoldDB" id="A0A2V4N3K2"/>
<evidence type="ECO:0000313" key="1">
    <source>
        <dbReference type="EMBL" id="PYC48482.1"/>
    </source>
</evidence>
<name>A0A2V4N3K2_9RHOB</name>
<comment type="caution">
    <text evidence="1">The sequence shown here is derived from an EMBL/GenBank/DDBJ whole genome shotgun (WGS) entry which is preliminary data.</text>
</comment>
<reference evidence="1 2" key="1">
    <citation type="submission" date="2018-05" db="EMBL/GenBank/DDBJ databases">
        <title>Oceanovita maritima gen. nov., sp. nov., a marine bacterium in the family Rhodobacteraceae isolated from surface seawater of Lundu port Xiamen, China.</title>
        <authorList>
            <person name="Hetharua B.H."/>
            <person name="Min D."/>
            <person name="Liao H."/>
            <person name="Tian Y."/>
        </authorList>
    </citation>
    <scope>NUCLEOTIDE SEQUENCE [LARGE SCALE GENOMIC DNA]</scope>
    <source>
        <strain evidence="1 2">FSX-11</strain>
    </source>
</reference>
<dbReference type="RefSeq" id="WP_110795217.1">
    <property type="nucleotide sequence ID" value="NZ_KZ826482.1"/>
</dbReference>
<evidence type="ECO:0000313" key="2">
    <source>
        <dbReference type="Proteomes" id="UP000248012"/>
    </source>
</evidence>
<proteinExistence type="predicted"/>
<dbReference type="Pfam" id="PF06073">
    <property type="entry name" value="DUF934"/>
    <property type="match status" value="1"/>
</dbReference>
<dbReference type="Proteomes" id="UP000248012">
    <property type="component" value="Unassembled WGS sequence"/>
</dbReference>
<dbReference type="EMBL" id="QFVT01000003">
    <property type="protein sequence ID" value="PYC48482.1"/>
    <property type="molecule type" value="Genomic_DNA"/>
</dbReference>
<dbReference type="OrthoDB" id="9800421at2"/>
<organism evidence="1 2">
    <name type="scientific">Litorivita pollutaquae</name>
    <dbReference type="NCBI Taxonomy" id="2200892"/>
    <lineage>
        <taxon>Bacteria</taxon>
        <taxon>Pseudomonadati</taxon>
        <taxon>Pseudomonadota</taxon>
        <taxon>Alphaproteobacteria</taxon>
        <taxon>Rhodobacterales</taxon>
        <taxon>Paracoccaceae</taxon>
        <taxon>Litorivita</taxon>
    </lineage>
</organism>
<dbReference type="InterPro" id="IPR008318">
    <property type="entry name" value="UCP030820"/>
</dbReference>
<sequence length="138" mass="15203">MSVIVTDSGFAEDDFTGNFAPLNEDGSLPDTSAIDINPADDVTALAGQLEGVSMIRIAFPSFSDGRGFTHARSLRLMGYTGRLRAAGHVIADQYAMARRSGFDEVEIDAALATRQPEPQWRARANWQEHDYQSRLRAR</sequence>
<keyword evidence="2" id="KW-1185">Reference proteome</keyword>
<gene>
    <name evidence="1" type="ORF">DI396_05790</name>
</gene>
<protein>
    <submittedName>
        <fullName evidence="1">Oxidoreductase</fullName>
    </submittedName>
</protein>